<dbReference type="AlphaFoldDB" id="A0AB36AAL3"/>
<accession>A0AB36AAL3</accession>
<evidence type="ECO:0000256" key="1">
    <source>
        <dbReference type="SAM" id="Phobius"/>
    </source>
</evidence>
<dbReference type="InterPro" id="IPR036249">
    <property type="entry name" value="Thioredoxin-like_sf"/>
</dbReference>
<evidence type="ECO:0000259" key="2">
    <source>
        <dbReference type="Pfam" id="PF00085"/>
    </source>
</evidence>
<keyword evidence="1" id="KW-0812">Transmembrane</keyword>
<dbReference type="Gene3D" id="3.40.30.10">
    <property type="entry name" value="Glutaredoxin"/>
    <property type="match status" value="1"/>
</dbReference>
<comment type="caution">
    <text evidence="3">The sequence shown here is derived from an EMBL/GenBank/DDBJ whole genome shotgun (WGS) entry which is preliminary data.</text>
</comment>
<reference evidence="3 4" key="1">
    <citation type="submission" date="2019-11" db="EMBL/GenBank/DDBJ databases">
        <title>Draft genome sequence of 12 host-associated Lactobacillus reuteri rodent strains.</title>
        <authorList>
            <person name="Zhang S."/>
            <person name="Ozcam M."/>
            <person name="Van Pijkeren J.P."/>
        </authorList>
    </citation>
    <scope>NUCLEOTIDE SEQUENCE [LARGE SCALE GENOMIC DNA]</scope>
    <source>
        <strain evidence="3 4">L1604-1</strain>
    </source>
</reference>
<evidence type="ECO:0000313" key="4">
    <source>
        <dbReference type="Proteomes" id="UP000441557"/>
    </source>
</evidence>
<protein>
    <submittedName>
        <fullName evidence="3">Thioredoxin fold domain-containing protein</fullName>
    </submittedName>
</protein>
<gene>
    <name evidence="3" type="ORF">GIX80_02245</name>
</gene>
<proteinExistence type="predicted"/>
<keyword evidence="1" id="KW-1133">Transmembrane helix</keyword>
<name>A0AB36AAL3_LIMRT</name>
<evidence type="ECO:0000313" key="3">
    <source>
        <dbReference type="EMBL" id="MRG83219.1"/>
    </source>
</evidence>
<dbReference type="InterPro" id="IPR013766">
    <property type="entry name" value="Thioredoxin_domain"/>
</dbReference>
<dbReference type="Proteomes" id="UP000441557">
    <property type="component" value="Unassembled WGS sequence"/>
</dbReference>
<organism evidence="3 4">
    <name type="scientific">Limosilactobacillus reuteri</name>
    <name type="common">Lactobacillus reuteri</name>
    <dbReference type="NCBI Taxonomy" id="1598"/>
    <lineage>
        <taxon>Bacteria</taxon>
        <taxon>Bacillati</taxon>
        <taxon>Bacillota</taxon>
        <taxon>Bacilli</taxon>
        <taxon>Lactobacillales</taxon>
        <taxon>Lactobacillaceae</taxon>
        <taxon>Limosilactobacillus</taxon>
    </lineage>
</organism>
<dbReference type="EMBL" id="WJMZ01000002">
    <property type="protein sequence ID" value="MRG83219.1"/>
    <property type="molecule type" value="Genomic_DNA"/>
</dbReference>
<dbReference type="Pfam" id="PF00085">
    <property type="entry name" value="Thioredoxin"/>
    <property type="match status" value="1"/>
</dbReference>
<dbReference type="SUPFAM" id="SSF52833">
    <property type="entry name" value="Thioredoxin-like"/>
    <property type="match status" value="1"/>
</dbReference>
<feature type="domain" description="Thioredoxin" evidence="2">
    <location>
        <begin position="58"/>
        <end position="147"/>
    </location>
</feature>
<dbReference type="CDD" id="cd02947">
    <property type="entry name" value="TRX_family"/>
    <property type="match status" value="1"/>
</dbReference>
<keyword evidence="1" id="KW-0472">Membrane</keyword>
<feature type="transmembrane region" description="Helical" evidence="1">
    <location>
        <begin position="26"/>
        <end position="50"/>
    </location>
</feature>
<sequence>MLSNRLSGGKFLMNRYDPELLHHRRAITFSVLTVAAILLIASFLYGIGVLHRSSTKAQQAALKSNEPVVVMYYSKTCPDCKKVAIDVHKNAWEVTATQATIGKLMPSPYRHKNLYLQWQNNEDKRLFKQNNVNSVPTFMVYHNGKPQPIANANGIDIYQYSGTNKQVIANIYHYLQINKPTEKQQGVTNE</sequence>